<feature type="region of interest" description="Disordered" evidence="1">
    <location>
        <begin position="482"/>
        <end position="576"/>
    </location>
</feature>
<name>A0ABQ9JT26_9CUCU</name>
<evidence type="ECO:0000256" key="1">
    <source>
        <dbReference type="SAM" id="MobiDB-lite"/>
    </source>
</evidence>
<proteinExistence type="predicted"/>
<dbReference type="EMBL" id="JAPWTJ010000182">
    <property type="protein sequence ID" value="KAJ8981454.1"/>
    <property type="molecule type" value="Genomic_DNA"/>
</dbReference>
<feature type="compositionally biased region" description="Low complexity" evidence="1">
    <location>
        <begin position="512"/>
        <end position="527"/>
    </location>
</feature>
<dbReference type="Proteomes" id="UP001162164">
    <property type="component" value="Unassembled WGS sequence"/>
</dbReference>
<reference evidence="2" key="1">
    <citation type="journal article" date="2023" name="Insect Mol. Biol.">
        <title>Genome sequencing provides insights into the evolution of gene families encoding plant cell wall-degrading enzymes in longhorned beetles.</title>
        <authorList>
            <person name="Shin N.R."/>
            <person name="Okamura Y."/>
            <person name="Kirsch R."/>
            <person name="Pauchet Y."/>
        </authorList>
    </citation>
    <scope>NUCLEOTIDE SEQUENCE</scope>
    <source>
        <strain evidence="2">MMC_N1</strain>
    </source>
</reference>
<organism evidence="2 3">
    <name type="scientific">Molorchus minor</name>
    <dbReference type="NCBI Taxonomy" id="1323400"/>
    <lineage>
        <taxon>Eukaryota</taxon>
        <taxon>Metazoa</taxon>
        <taxon>Ecdysozoa</taxon>
        <taxon>Arthropoda</taxon>
        <taxon>Hexapoda</taxon>
        <taxon>Insecta</taxon>
        <taxon>Pterygota</taxon>
        <taxon>Neoptera</taxon>
        <taxon>Endopterygota</taxon>
        <taxon>Coleoptera</taxon>
        <taxon>Polyphaga</taxon>
        <taxon>Cucujiformia</taxon>
        <taxon>Chrysomeloidea</taxon>
        <taxon>Cerambycidae</taxon>
        <taxon>Lamiinae</taxon>
        <taxon>Monochamini</taxon>
        <taxon>Molorchus</taxon>
    </lineage>
</organism>
<accession>A0ABQ9JT26</accession>
<comment type="caution">
    <text evidence="2">The sequence shown here is derived from an EMBL/GenBank/DDBJ whole genome shotgun (WGS) entry which is preliminary data.</text>
</comment>
<feature type="compositionally biased region" description="Basic and acidic residues" evidence="1">
    <location>
        <begin position="491"/>
        <end position="500"/>
    </location>
</feature>
<protein>
    <submittedName>
        <fullName evidence="2">Uncharacterized protein</fullName>
    </submittedName>
</protein>
<sequence>MSCVYSEERGNQDVAVQPLKLEVPLTSEGLHDSQSEYNDSFRRYSVESLTRPSKPLQIMDDGLFASESAAVANPQIPRSKRRSRFSKNPTTLKLEGDFLHVTEYAEKFIQYLIEKRAELLRTPTTLKLEGDMENKTENRDRYIKYDQSERPPLCKGFSNLHLEGEHDNTTEKREKFVPFDVYKRPPLTKKSTNLHMEGDLNLIPEYTRQYVEHKSLERQKITKPANHLKLAGLFEDDTIIETNQFHKKNAPTDTILARNRKDEGNNYWSVNKSSSHPNLHYPRSNIPLEGIMDLNPEYKSSYVDFYKEGKLSPRVRNRRPSELRYMKEGNNINVKAEYSSSYVDFPRQRPHLRKPENQLSSEGGEKNERYVPHTNVKKTKSCRRESELKLEGPFECQPEYRKAYIDYLIREKNPDNQRRRAFELVSTNEESHDSPNENFRRVFAILRAELDLQRVEDDEDFQEKAVQSIILEFKENTFEGDQTVLNGKEAPNVRETEPLKSHLTVPGDVKNSSSPSSVTSSRLSTATKPPPSTRKLSQIEESAFGPKCQQRKGRRTQTPSPLPRGGRNSRMGSRDISPKLVPDLAAMPQKPSNLSLGIGKEPCSERNMWIDSSKQDKAFLVLDDRVPSKKVAPNSLYKEQKWMPSWDYSRQ</sequence>
<evidence type="ECO:0000313" key="2">
    <source>
        <dbReference type="EMBL" id="KAJ8981454.1"/>
    </source>
</evidence>
<keyword evidence="3" id="KW-1185">Reference proteome</keyword>
<evidence type="ECO:0000313" key="3">
    <source>
        <dbReference type="Proteomes" id="UP001162164"/>
    </source>
</evidence>
<gene>
    <name evidence="2" type="ORF">NQ317_000129</name>
</gene>